<dbReference type="PANTHER" id="PTHR31448">
    <property type="entry name" value="MYOSIN-BINDING PROTEIN 2"/>
    <property type="match status" value="1"/>
</dbReference>
<dbReference type="PROSITE" id="PS51775">
    <property type="entry name" value="GTD_BINDING"/>
    <property type="match status" value="1"/>
</dbReference>
<evidence type="ECO:0000313" key="9">
    <source>
        <dbReference type="Proteomes" id="UP001652660"/>
    </source>
</evidence>
<dbReference type="GeneID" id="113715412"/>
<keyword evidence="2 7" id="KW-0812">Transmembrane</keyword>
<dbReference type="Pfam" id="PF04576">
    <property type="entry name" value="Zein-binding"/>
    <property type="match status" value="1"/>
</dbReference>
<dbReference type="RefSeq" id="XP_027095409.1">
    <property type="nucleotide sequence ID" value="XM_027239608.1"/>
</dbReference>
<evidence type="ECO:0000256" key="5">
    <source>
        <dbReference type="SAM" id="Coils"/>
    </source>
</evidence>
<dbReference type="AlphaFoldDB" id="A0A6P6UXC2"/>
<evidence type="ECO:0000256" key="3">
    <source>
        <dbReference type="ARBA" id="ARBA00022989"/>
    </source>
</evidence>
<dbReference type="PANTHER" id="PTHR31448:SF55">
    <property type="entry name" value="MYOSIN-BINDING PROTEIN 3-LIKE ISOFORM X1"/>
    <property type="match status" value="1"/>
</dbReference>
<feature type="transmembrane region" description="Helical" evidence="7">
    <location>
        <begin position="20"/>
        <end position="44"/>
    </location>
</feature>
<dbReference type="InterPro" id="IPR007656">
    <property type="entry name" value="GTD-bd"/>
</dbReference>
<dbReference type="RefSeq" id="XP_027095402.1">
    <property type="nucleotide sequence ID" value="XM_027239601.1"/>
</dbReference>
<feature type="domain" description="GTD-binding" evidence="8">
    <location>
        <begin position="544"/>
        <end position="642"/>
    </location>
</feature>
<evidence type="ECO:0000256" key="7">
    <source>
        <dbReference type="SAM" id="Phobius"/>
    </source>
</evidence>
<gene>
    <name evidence="10 11 12" type="primary">LOC113715412</name>
</gene>
<name>A0A6P6UXC2_COFAR</name>
<sequence>MAAMGNSSVRLRNHRRFMTLLTSAACEWFLIFMLFVDATLSYLLTKFAHYCNLQTPCLLCSRIEHVFGINKHGYYRSLLCCNHREEISSLVYCHNHCKLADVDTTCEDCLMSLARRSKSNSESCRFLVAKLGVDTDESGLKSLLLNKSVISDSSGPRTCSCCNKILRVKSNAQRLLEVAPVGYGASKANVKPPLPRVPGRSRFSRRDSLKRLRDKFSGPSAPCPGGSTCVDSLSHVGYTELKITSDSESEVPFSDDDDATSTSHGNNNFGAESNIQLVTRKVPKALAGDSIPVNQNCQTPEPLPSLLDQPVQLESSEANHVGHLESGAFMKHGLEELNWIQSNPKPTTSAALPELVSLDDIPQSVEKDKPIAAFPQPSDLSILSELLSLNSVLSSSNVVKISEKSAEATGCSVNGNSSLAKHKIGAGFTDDCNPTMSRNVNSANKSASTNKQKPEPDVLAEPHKTNDSGRVEEALRSPSQISSSNVDLSPKDRSPRAHCDALLKSDSLSSDAIDMVQMAAALERHDSDHESLDGISVKEIEGETLLERLKQQVDYDRRCMKAMFKELEEERNAAAIAANQAMAMITRLQEEKAALHMEALQYLRMMEEQAEYDMEALEKANDLLAEREKEVQDLEAEVEIYRNNILEGPEIDYHCKETSNAKAESKTAEKYHLLPVENGDIATDDSKSDNALKGSDKPRQLSNSELDFEDEKLYISLCLEKLEKKFHHISSNWVHINLANGEYAEHATKRVDDDEELPYDTQTQISHQKGECALSLHNDLCAPNGISGGDVSAKLVQENQLLCEESDYLDVSQENLSTNGGVRKLDTFESEFIDLKSRLEALEMDWDIIKHALNSLRNGNDGLQFIQEIAYQLQELRKIEFKKRCLSIP</sequence>
<dbReference type="GO" id="GO:0016020">
    <property type="term" value="C:membrane"/>
    <property type="evidence" value="ECO:0007669"/>
    <property type="project" value="UniProtKB-SubCell"/>
</dbReference>
<accession>A0A6P6UXC2</accession>
<evidence type="ECO:0000313" key="10">
    <source>
        <dbReference type="RefSeq" id="XP_027095402.1"/>
    </source>
</evidence>
<evidence type="ECO:0000259" key="8">
    <source>
        <dbReference type="PROSITE" id="PS51775"/>
    </source>
</evidence>
<feature type="compositionally biased region" description="Polar residues" evidence="6">
    <location>
        <begin position="477"/>
        <end position="487"/>
    </location>
</feature>
<dbReference type="GO" id="GO:0080115">
    <property type="term" value="F:myosin XI tail binding"/>
    <property type="evidence" value="ECO:0007669"/>
    <property type="project" value="UniProtKB-ARBA"/>
</dbReference>
<dbReference type="RefSeq" id="XP_027095415.1">
    <property type="nucleotide sequence ID" value="XM_027239614.1"/>
</dbReference>
<keyword evidence="3 7" id="KW-1133">Transmembrane helix</keyword>
<reference evidence="9" key="1">
    <citation type="journal article" date="2025" name="Foods">
        <title>Unveiling the Microbial Signatures of Arabica Coffee Cherries: Insights into Ripeness Specific Diversity, Functional Traits, and Implications for Quality and Safety.</title>
        <authorList>
            <consortium name="RefSeq"/>
            <person name="Tenea G.N."/>
            <person name="Cifuentes V."/>
            <person name="Reyes P."/>
            <person name="Cevallos-Vallejos M."/>
        </authorList>
    </citation>
    <scope>NUCLEOTIDE SEQUENCE [LARGE SCALE GENOMIC DNA]</scope>
</reference>
<feature type="compositionally biased region" description="Basic and acidic residues" evidence="6">
    <location>
        <begin position="684"/>
        <end position="699"/>
    </location>
</feature>
<feature type="compositionally biased region" description="Acidic residues" evidence="6">
    <location>
        <begin position="247"/>
        <end position="259"/>
    </location>
</feature>
<feature type="region of interest" description="Disordered" evidence="6">
    <location>
        <begin position="244"/>
        <end position="272"/>
    </location>
</feature>
<dbReference type="InterPro" id="IPR039306">
    <property type="entry name" value="MYOB"/>
</dbReference>
<organism evidence="9 11">
    <name type="scientific">Coffea arabica</name>
    <name type="common">Arabian coffee</name>
    <dbReference type="NCBI Taxonomy" id="13443"/>
    <lineage>
        <taxon>Eukaryota</taxon>
        <taxon>Viridiplantae</taxon>
        <taxon>Streptophyta</taxon>
        <taxon>Embryophyta</taxon>
        <taxon>Tracheophyta</taxon>
        <taxon>Spermatophyta</taxon>
        <taxon>Magnoliopsida</taxon>
        <taxon>eudicotyledons</taxon>
        <taxon>Gunneridae</taxon>
        <taxon>Pentapetalae</taxon>
        <taxon>asterids</taxon>
        <taxon>lamiids</taxon>
        <taxon>Gentianales</taxon>
        <taxon>Rubiaceae</taxon>
        <taxon>Ixoroideae</taxon>
        <taxon>Gardenieae complex</taxon>
        <taxon>Bertiereae - Coffeeae clade</taxon>
        <taxon>Coffeeae</taxon>
        <taxon>Coffea</taxon>
    </lineage>
</organism>
<feature type="compositionally biased region" description="Polar residues" evidence="6">
    <location>
        <begin position="260"/>
        <end position="272"/>
    </location>
</feature>
<feature type="compositionally biased region" description="Basic and acidic residues" evidence="6">
    <location>
        <begin position="452"/>
        <end position="475"/>
    </location>
</feature>
<evidence type="ECO:0000256" key="4">
    <source>
        <dbReference type="ARBA" id="ARBA00023136"/>
    </source>
</evidence>
<evidence type="ECO:0000256" key="6">
    <source>
        <dbReference type="SAM" id="MobiDB-lite"/>
    </source>
</evidence>
<evidence type="ECO:0000313" key="11">
    <source>
        <dbReference type="RefSeq" id="XP_027095409.1"/>
    </source>
</evidence>
<keyword evidence="5" id="KW-0175">Coiled coil</keyword>
<feature type="compositionally biased region" description="Polar residues" evidence="6">
    <location>
        <begin position="432"/>
        <end position="451"/>
    </location>
</feature>
<evidence type="ECO:0000313" key="12">
    <source>
        <dbReference type="RefSeq" id="XP_027095415.1"/>
    </source>
</evidence>
<keyword evidence="4 7" id="KW-0472">Membrane</keyword>
<evidence type="ECO:0000256" key="1">
    <source>
        <dbReference type="ARBA" id="ARBA00004167"/>
    </source>
</evidence>
<feature type="region of interest" description="Disordered" evidence="6">
    <location>
        <begin position="428"/>
        <end position="496"/>
    </location>
</feature>
<reference evidence="10 11" key="2">
    <citation type="submission" date="2025-04" db="UniProtKB">
        <authorList>
            <consortium name="RefSeq"/>
        </authorList>
    </citation>
    <scope>IDENTIFICATION</scope>
    <source>
        <tissue evidence="10 11">Leaves</tissue>
    </source>
</reference>
<dbReference type="Proteomes" id="UP001652660">
    <property type="component" value="Chromosome 1e"/>
</dbReference>
<dbReference type="OrthoDB" id="1047602at2759"/>
<feature type="region of interest" description="Disordered" evidence="6">
    <location>
        <begin position="679"/>
        <end position="703"/>
    </location>
</feature>
<protein>
    <submittedName>
        <fullName evidence="10 11">Uncharacterized protein LOC113715412</fullName>
    </submittedName>
</protein>
<proteinExistence type="predicted"/>
<keyword evidence="9" id="KW-1185">Reference proteome</keyword>
<evidence type="ECO:0000256" key="2">
    <source>
        <dbReference type="ARBA" id="ARBA00022692"/>
    </source>
</evidence>
<feature type="coiled-coil region" evidence="5">
    <location>
        <begin position="578"/>
        <end position="644"/>
    </location>
</feature>
<comment type="subcellular location">
    <subcellularLocation>
        <location evidence="1">Membrane</location>
        <topology evidence="1">Single-pass membrane protein</topology>
    </subcellularLocation>
</comment>